<protein>
    <submittedName>
        <fullName evidence="1">Uncharacterized protein</fullName>
    </submittedName>
</protein>
<dbReference type="EMBL" id="CADCVF010000072">
    <property type="protein sequence ID" value="CAA9466116.1"/>
    <property type="molecule type" value="Genomic_DNA"/>
</dbReference>
<accession>A0A6J4R7A4</accession>
<reference evidence="1" key="1">
    <citation type="submission" date="2020-02" db="EMBL/GenBank/DDBJ databases">
        <authorList>
            <person name="Meier V. D."/>
        </authorList>
    </citation>
    <scope>NUCLEOTIDE SEQUENCE</scope>
    <source>
        <strain evidence="1">AVDCRST_MAG58</strain>
    </source>
</reference>
<sequence length="86" mass="10143">MRELAEGEDRQKEAWEWQASMLWERSEERLVRLFASDALSRFADERHYPGVVGYMDWLEGKPARVTAHFSRRSLPACKGERPKNPH</sequence>
<dbReference type="AlphaFoldDB" id="A0A6J4R7A4"/>
<evidence type="ECO:0000313" key="1">
    <source>
        <dbReference type="EMBL" id="CAA9466116.1"/>
    </source>
</evidence>
<organism evidence="1">
    <name type="scientific">uncultured Rubrobacteraceae bacterium</name>
    <dbReference type="NCBI Taxonomy" id="349277"/>
    <lineage>
        <taxon>Bacteria</taxon>
        <taxon>Bacillati</taxon>
        <taxon>Actinomycetota</taxon>
        <taxon>Rubrobacteria</taxon>
        <taxon>Rubrobacterales</taxon>
        <taxon>Rubrobacteraceae</taxon>
        <taxon>environmental samples</taxon>
    </lineage>
</organism>
<gene>
    <name evidence="1" type="ORF">AVDCRST_MAG58-3491</name>
</gene>
<proteinExistence type="predicted"/>
<name>A0A6J4R7A4_9ACTN</name>